<proteinExistence type="predicted"/>
<sequence length="255" mass="29883">MKKVALITLTNEGYLKYTLNCLLSLKKIGVNDIKTYSIGKKAFHAIRDAGYQATIIEDELSAGFQRFRSGNWSHVTFKKFEIIHENLKENDYVCFTDGDIVFKKKEFLDYCIDHIGYDDLLIQNDAQEDISNDNLCSGFIFIKSNEKTLDFFNPKKVKERSNINERWDDQIYVNQYKDEIAYKKLPLSLFPNGKYFYTNHSNIEPYLIHFNWVIGHEKSWKILKHKEASSIPIAIHMLKTILLIKCKNAVKRILH</sequence>
<dbReference type="InterPro" id="IPR005069">
    <property type="entry name" value="Nucl-diP-sugar_transferase"/>
</dbReference>
<dbReference type="OrthoDB" id="9827572at2"/>
<evidence type="ECO:0000259" key="1">
    <source>
        <dbReference type="Pfam" id="PF03407"/>
    </source>
</evidence>
<dbReference type="InterPro" id="IPR029044">
    <property type="entry name" value="Nucleotide-diphossugar_trans"/>
</dbReference>
<name>A0A316ABV3_9BACT</name>
<dbReference type="GO" id="GO:0016757">
    <property type="term" value="F:glycosyltransferase activity"/>
    <property type="evidence" value="ECO:0007669"/>
    <property type="project" value="TreeGrafter"/>
</dbReference>
<keyword evidence="3" id="KW-1185">Reference proteome</keyword>
<dbReference type="SUPFAM" id="SSF53448">
    <property type="entry name" value="Nucleotide-diphospho-sugar transferases"/>
    <property type="match status" value="1"/>
</dbReference>
<dbReference type="Proteomes" id="UP000245880">
    <property type="component" value="Unassembled WGS sequence"/>
</dbReference>
<dbReference type="PANTHER" id="PTHR47032">
    <property type="entry name" value="UDP-D-XYLOSE:L-FUCOSE ALPHA-1,3-D-XYLOSYLTRANSFERASE-RELATED"/>
    <property type="match status" value="1"/>
</dbReference>
<feature type="domain" description="Nucleotide-diphospho-sugar transferase" evidence="1">
    <location>
        <begin position="42"/>
        <end position="218"/>
    </location>
</feature>
<dbReference type="AlphaFoldDB" id="A0A316ABV3"/>
<dbReference type="PANTHER" id="PTHR47032:SF1">
    <property type="entry name" value="UDP-D-XYLOSE:L-FUCOSE ALPHA-1,3-D-XYLOSYLTRANSFERASE-RELATED"/>
    <property type="match status" value="1"/>
</dbReference>
<dbReference type="RefSeq" id="WP_109677473.1">
    <property type="nucleotide sequence ID" value="NZ_QGDT01000015.1"/>
</dbReference>
<dbReference type="InterPro" id="IPR052636">
    <property type="entry name" value="UDP-D-xylose:L-fucose_XylT"/>
</dbReference>
<dbReference type="Gene3D" id="3.90.550.10">
    <property type="entry name" value="Spore Coat Polysaccharide Biosynthesis Protein SpsA, Chain A"/>
    <property type="match status" value="1"/>
</dbReference>
<reference evidence="2 3" key="1">
    <citation type="submission" date="2018-03" db="EMBL/GenBank/DDBJ databases">
        <title>Genomic Encyclopedia of Archaeal and Bacterial Type Strains, Phase II (KMG-II): from individual species to whole genera.</title>
        <authorList>
            <person name="Goeker M."/>
        </authorList>
    </citation>
    <scope>NUCLEOTIDE SEQUENCE [LARGE SCALE GENOMIC DNA]</scope>
    <source>
        <strain evidence="2 3">DSM 100346</strain>
    </source>
</reference>
<protein>
    <submittedName>
        <fullName evidence="2">Nucleotide-diphospho-sugar transferase</fullName>
    </submittedName>
</protein>
<accession>A0A316ABV3</accession>
<dbReference type="EMBL" id="QGDT01000015">
    <property type="protein sequence ID" value="PWJ55062.1"/>
    <property type="molecule type" value="Genomic_DNA"/>
</dbReference>
<comment type="caution">
    <text evidence="2">The sequence shown here is derived from an EMBL/GenBank/DDBJ whole genome shotgun (WGS) entry which is preliminary data.</text>
</comment>
<evidence type="ECO:0000313" key="3">
    <source>
        <dbReference type="Proteomes" id="UP000245880"/>
    </source>
</evidence>
<keyword evidence="2" id="KW-0808">Transferase</keyword>
<organism evidence="2 3">
    <name type="scientific">Dyadobacter jejuensis</name>
    <dbReference type="NCBI Taxonomy" id="1082580"/>
    <lineage>
        <taxon>Bacteria</taxon>
        <taxon>Pseudomonadati</taxon>
        <taxon>Bacteroidota</taxon>
        <taxon>Cytophagia</taxon>
        <taxon>Cytophagales</taxon>
        <taxon>Spirosomataceae</taxon>
        <taxon>Dyadobacter</taxon>
    </lineage>
</organism>
<dbReference type="Pfam" id="PF03407">
    <property type="entry name" value="Nucleotid_trans"/>
    <property type="match status" value="1"/>
</dbReference>
<gene>
    <name evidence="2" type="ORF">CLV98_11583</name>
</gene>
<evidence type="ECO:0000313" key="2">
    <source>
        <dbReference type="EMBL" id="PWJ55062.1"/>
    </source>
</evidence>